<proteinExistence type="predicted"/>
<feature type="compositionally biased region" description="Acidic residues" evidence="9">
    <location>
        <begin position="611"/>
        <end position="632"/>
    </location>
</feature>
<dbReference type="SUPFAM" id="SSF158702">
    <property type="entry name" value="Sec63 N-terminal domain-like"/>
    <property type="match status" value="1"/>
</dbReference>
<evidence type="ECO:0000256" key="6">
    <source>
        <dbReference type="ARBA" id="ARBA00022989"/>
    </source>
</evidence>
<dbReference type="CDD" id="cd06257">
    <property type="entry name" value="DnaJ"/>
    <property type="match status" value="1"/>
</dbReference>
<organism evidence="12 13">
    <name type="scientific">Pocillopora damicornis</name>
    <name type="common">Cauliflower coral</name>
    <name type="synonym">Millepora damicornis</name>
    <dbReference type="NCBI Taxonomy" id="46731"/>
    <lineage>
        <taxon>Eukaryota</taxon>
        <taxon>Metazoa</taxon>
        <taxon>Cnidaria</taxon>
        <taxon>Anthozoa</taxon>
        <taxon>Hexacorallia</taxon>
        <taxon>Scleractinia</taxon>
        <taxon>Astrocoeniina</taxon>
        <taxon>Pocilloporidae</taxon>
        <taxon>Pocillopora</taxon>
    </lineage>
</organism>
<feature type="compositionally biased region" description="Polar residues" evidence="9">
    <location>
        <begin position="265"/>
        <end position="275"/>
    </location>
</feature>
<dbReference type="Gene3D" id="2.60.40.150">
    <property type="entry name" value="C2 domain"/>
    <property type="match status" value="1"/>
</dbReference>
<evidence type="ECO:0000259" key="11">
    <source>
        <dbReference type="PROSITE" id="PS50076"/>
    </source>
</evidence>
<dbReference type="FunFam" id="1.10.287.110:FF:000063">
    <property type="entry name" value="Translocation protein SEC63"/>
    <property type="match status" value="1"/>
</dbReference>
<dbReference type="GO" id="GO:0006620">
    <property type="term" value="P:post-translational protein targeting to endoplasmic reticulum membrane"/>
    <property type="evidence" value="ECO:0007669"/>
    <property type="project" value="TreeGrafter"/>
</dbReference>
<gene>
    <name evidence="12" type="ORF">pdam_00023992</name>
</gene>
<dbReference type="GO" id="GO:0003723">
    <property type="term" value="F:RNA binding"/>
    <property type="evidence" value="ECO:0007669"/>
    <property type="project" value="TreeGrafter"/>
</dbReference>
<dbReference type="InterPro" id="IPR004179">
    <property type="entry name" value="Sec63-dom"/>
</dbReference>
<evidence type="ECO:0000256" key="4">
    <source>
        <dbReference type="ARBA" id="ARBA00022824"/>
    </source>
</evidence>
<keyword evidence="5" id="KW-0653">Protein transport</keyword>
<dbReference type="EMBL" id="RCHS01001487">
    <property type="protein sequence ID" value="RMX53239.1"/>
    <property type="molecule type" value="Genomic_DNA"/>
</dbReference>
<evidence type="ECO:0000256" key="9">
    <source>
        <dbReference type="SAM" id="MobiDB-lite"/>
    </source>
</evidence>
<feature type="transmembrane region" description="Helical" evidence="10">
    <location>
        <begin position="193"/>
        <end position="216"/>
    </location>
</feature>
<feature type="region of interest" description="Disordered" evidence="9">
    <location>
        <begin position="506"/>
        <end position="681"/>
    </location>
</feature>
<reference evidence="12 13" key="1">
    <citation type="journal article" date="2018" name="Sci. Rep.">
        <title>Comparative analysis of the Pocillopora damicornis genome highlights role of immune system in coral evolution.</title>
        <authorList>
            <person name="Cunning R."/>
            <person name="Bay R.A."/>
            <person name="Gillette P."/>
            <person name="Baker A.C."/>
            <person name="Traylor-Knowles N."/>
        </authorList>
    </citation>
    <scope>NUCLEOTIDE SEQUENCE [LARGE SCALE GENOMIC DNA]</scope>
    <source>
        <strain evidence="12">RSMAS</strain>
        <tissue evidence="12">Whole animal</tissue>
    </source>
</reference>
<dbReference type="PROSITE" id="PS50076">
    <property type="entry name" value="DNAJ_2"/>
    <property type="match status" value="1"/>
</dbReference>
<feature type="region of interest" description="Disordered" evidence="9">
    <location>
        <begin position="787"/>
        <end position="820"/>
    </location>
</feature>
<evidence type="ECO:0000313" key="12">
    <source>
        <dbReference type="EMBL" id="RMX53239.1"/>
    </source>
</evidence>
<feature type="transmembrane region" description="Helical" evidence="10">
    <location>
        <begin position="15"/>
        <end position="35"/>
    </location>
</feature>
<feature type="compositionally biased region" description="Basic and acidic residues" evidence="9">
    <location>
        <begin position="563"/>
        <end position="591"/>
    </location>
</feature>
<dbReference type="GO" id="GO:0031207">
    <property type="term" value="C:Sec62/Sec63 complex"/>
    <property type="evidence" value="ECO:0007669"/>
    <property type="project" value="TreeGrafter"/>
</dbReference>
<dbReference type="InterPro" id="IPR014756">
    <property type="entry name" value="Ig_E-set"/>
</dbReference>
<dbReference type="InterPro" id="IPR001623">
    <property type="entry name" value="DnaJ_domain"/>
</dbReference>
<dbReference type="Proteomes" id="UP000275408">
    <property type="component" value="Unassembled WGS sequence"/>
</dbReference>
<feature type="compositionally biased region" description="Basic residues" evidence="9">
    <location>
        <begin position="532"/>
        <end position="562"/>
    </location>
</feature>
<dbReference type="InterPro" id="IPR035892">
    <property type="entry name" value="C2_domain_sf"/>
</dbReference>
<dbReference type="STRING" id="46731.A0A3M6UI51"/>
<sequence length="820" mass="94860">MAGAQFEYDEKGTTFYYFLLSFFGIVLVPLTYYVWKVTKLPEDQKETVKICRCPPCVEKRESLRKKEPKSKSIRYVSLSAIAVLWALFFIGAYKVSQFEREFAEYDPYAVLELDRGASTADIRRQYRRLSMKFHPDKDTGDSQKFMRIAKAYEALTNEESRKNWEEHGNPDGPGATSFGIALPSWLVSKENSMWVLGAYGLAFMVILPIAVGTWWYKSIQYSCEQILLNTTQLYIHFFLKTPAMQSKRVLMILAGSLEFEKGHNNEVQGRPSDNSELPELMRDLPNLGDKNKEAPLCYPYSIKARALIHAHLSRLELPRLTLKSDLDLILQKSPFLIQEMVSCVSQLVGMAKEGRVANTPRLETVENCMRVSQMIIQGLWDTKSPLLQLPHLSQENLRHFTTKKVNEYNIVCDTPCSQRSVRSIKQLASMKDEDRRALLRNLTGEQYEDVINVCSMFPYVEMDVKPHVLDDADDAGLITTGAIVTVAVIIKRRNLGELFEKENEGDVPLLNGVNPNETLEPKGSPQPGGHKVWQKNKKKGKKTKPQKKQPKKKPVKQQPKKKNSQDEKEDQKTIEEKEESNEKKNKNKKEEEREEEEEEDEDLEAEKGEVDVEAEKEEVDDEEDNDETDDDTTNEKIEEIKKGRRKPDEQESDLDSSSSGEDDDSYVPHDVSARDSEDEAEWDRLQAEVRTRDAILDPKSKESHIVHAPYFPEEKHEWWWIYVTDRRRRELITRPQMICNLKDEEKLDLKFQAPYKAKTYHYTVTLRSDSYLDLDVHQNFNINVEEAKEVDTKQWDPDSDEEDKDDLDESGESEEEEYSD</sequence>
<feature type="region of interest" description="Disordered" evidence="9">
    <location>
        <begin position="263"/>
        <end position="282"/>
    </location>
</feature>
<feature type="compositionally biased region" description="Acidic residues" evidence="9">
    <location>
        <begin position="797"/>
        <end position="820"/>
    </location>
</feature>
<evidence type="ECO:0000313" key="13">
    <source>
        <dbReference type="Proteomes" id="UP000275408"/>
    </source>
</evidence>
<dbReference type="Gene3D" id="1.10.287.110">
    <property type="entry name" value="DnaJ domain"/>
    <property type="match status" value="1"/>
</dbReference>
<evidence type="ECO:0000256" key="2">
    <source>
        <dbReference type="ARBA" id="ARBA00022448"/>
    </source>
</evidence>
<dbReference type="InterPro" id="IPR036869">
    <property type="entry name" value="J_dom_sf"/>
</dbReference>
<feature type="compositionally biased region" description="Acidic residues" evidence="9">
    <location>
        <begin position="592"/>
        <end position="604"/>
    </location>
</feature>
<feature type="transmembrane region" description="Helical" evidence="10">
    <location>
        <begin position="73"/>
        <end position="93"/>
    </location>
</feature>
<keyword evidence="13" id="KW-1185">Reference proteome</keyword>
<keyword evidence="7 10" id="KW-0472">Membrane</keyword>
<evidence type="ECO:0000256" key="7">
    <source>
        <dbReference type="ARBA" id="ARBA00023136"/>
    </source>
</evidence>
<keyword evidence="6 10" id="KW-1133">Transmembrane helix</keyword>
<dbReference type="AlphaFoldDB" id="A0A3M6UI51"/>
<dbReference type="SMART" id="SM00973">
    <property type="entry name" value="Sec63"/>
    <property type="match status" value="1"/>
</dbReference>
<dbReference type="PANTHER" id="PTHR24075">
    <property type="entry name" value="SEC63 DOMAIN-CONTAINING"/>
    <property type="match status" value="1"/>
</dbReference>
<keyword evidence="2" id="KW-0813">Transport</keyword>
<dbReference type="SUPFAM" id="SSF81296">
    <property type="entry name" value="E set domains"/>
    <property type="match status" value="1"/>
</dbReference>
<keyword evidence="3 10" id="KW-0812">Transmembrane</keyword>
<evidence type="ECO:0000256" key="8">
    <source>
        <dbReference type="ARBA" id="ARBA00023186"/>
    </source>
</evidence>
<keyword evidence="8" id="KW-0143">Chaperone</keyword>
<keyword evidence="4" id="KW-0256">Endoplasmic reticulum</keyword>
<dbReference type="Gene3D" id="1.10.150.20">
    <property type="entry name" value="5' to 3' exonuclease, C-terminal subdomain"/>
    <property type="match status" value="1"/>
</dbReference>
<feature type="compositionally biased region" description="Acidic residues" evidence="9">
    <location>
        <begin position="650"/>
        <end position="665"/>
    </location>
</feature>
<name>A0A3M6UI51_POCDA</name>
<feature type="domain" description="J" evidence="11">
    <location>
        <begin position="106"/>
        <end position="168"/>
    </location>
</feature>
<protein>
    <recommendedName>
        <fullName evidence="11">J domain-containing protein</fullName>
    </recommendedName>
</protein>
<evidence type="ECO:0000256" key="3">
    <source>
        <dbReference type="ARBA" id="ARBA00022692"/>
    </source>
</evidence>
<comment type="subcellular location">
    <subcellularLocation>
        <location evidence="1">Endoplasmic reticulum membrane</location>
        <topology evidence="1">Multi-pass membrane protein</topology>
    </subcellularLocation>
</comment>
<dbReference type="SMART" id="SM00271">
    <property type="entry name" value="DnaJ"/>
    <property type="match status" value="1"/>
</dbReference>
<dbReference type="Gene3D" id="1.10.3380.10">
    <property type="entry name" value="Sec63 N-terminal domain-like domain"/>
    <property type="match status" value="1"/>
</dbReference>
<evidence type="ECO:0000256" key="5">
    <source>
        <dbReference type="ARBA" id="ARBA00022927"/>
    </source>
</evidence>
<comment type="caution">
    <text evidence="12">The sequence shown here is derived from an EMBL/GenBank/DDBJ whole genome shotgun (WGS) entry which is preliminary data.</text>
</comment>
<dbReference type="PANTHER" id="PTHR24075:SF0">
    <property type="entry name" value="TRANSLOCATION PROTEIN SEC63 HOMOLOG"/>
    <property type="match status" value="1"/>
</dbReference>
<feature type="compositionally biased region" description="Basic and acidic residues" evidence="9">
    <location>
        <begin position="633"/>
        <end position="649"/>
    </location>
</feature>
<feature type="compositionally biased region" description="Basic and acidic residues" evidence="9">
    <location>
        <begin position="787"/>
        <end position="796"/>
    </location>
</feature>
<accession>A0A3M6UI51</accession>
<dbReference type="PRINTS" id="PR00625">
    <property type="entry name" value="JDOMAIN"/>
</dbReference>
<dbReference type="Pfam" id="PF02889">
    <property type="entry name" value="Sec63"/>
    <property type="match status" value="2"/>
</dbReference>
<evidence type="ECO:0000256" key="1">
    <source>
        <dbReference type="ARBA" id="ARBA00004477"/>
    </source>
</evidence>
<dbReference type="GO" id="GO:0008320">
    <property type="term" value="F:protein transmembrane transporter activity"/>
    <property type="evidence" value="ECO:0007669"/>
    <property type="project" value="TreeGrafter"/>
</dbReference>
<dbReference type="Pfam" id="PF00226">
    <property type="entry name" value="DnaJ"/>
    <property type="match status" value="1"/>
</dbReference>
<evidence type="ECO:0000256" key="10">
    <source>
        <dbReference type="SAM" id="Phobius"/>
    </source>
</evidence>
<dbReference type="OrthoDB" id="1734229at2759"/>
<dbReference type="GO" id="GO:0006614">
    <property type="term" value="P:SRP-dependent cotranslational protein targeting to membrane"/>
    <property type="evidence" value="ECO:0007669"/>
    <property type="project" value="TreeGrafter"/>
</dbReference>
<dbReference type="SUPFAM" id="SSF46565">
    <property type="entry name" value="Chaperone J-domain"/>
    <property type="match status" value="1"/>
</dbReference>